<organism evidence="2 3">
    <name type="scientific">Corynebacterium falsenii</name>
    <dbReference type="NCBI Taxonomy" id="108486"/>
    <lineage>
        <taxon>Bacteria</taxon>
        <taxon>Bacillati</taxon>
        <taxon>Actinomycetota</taxon>
        <taxon>Actinomycetes</taxon>
        <taxon>Mycobacteriales</taxon>
        <taxon>Corynebacteriaceae</taxon>
        <taxon>Corynebacterium</taxon>
    </lineage>
</organism>
<evidence type="ECO:0000313" key="2">
    <source>
        <dbReference type="EMBL" id="RIX35259.1"/>
    </source>
</evidence>
<name>A0A418Q7M3_9CORY</name>
<keyword evidence="3" id="KW-1185">Reference proteome</keyword>
<dbReference type="OrthoDB" id="4406377at2"/>
<evidence type="ECO:0000259" key="1">
    <source>
        <dbReference type="Pfam" id="PF18726"/>
    </source>
</evidence>
<dbReference type="InterPro" id="IPR040891">
    <property type="entry name" value="HEPN_SAV_6107"/>
</dbReference>
<accession>A0A418Q7M3</accession>
<dbReference type="EMBL" id="QXJK01000004">
    <property type="protein sequence ID" value="RIX35259.1"/>
    <property type="molecule type" value="Genomic_DNA"/>
</dbReference>
<dbReference type="Proteomes" id="UP000285278">
    <property type="component" value="Unassembled WGS sequence"/>
</dbReference>
<dbReference type="RefSeq" id="WP_025402488.1">
    <property type="nucleotide sequence ID" value="NZ_CBCRUA010000003.1"/>
</dbReference>
<dbReference type="Pfam" id="PF18726">
    <property type="entry name" value="HEPN_SAV_6107"/>
    <property type="match status" value="1"/>
</dbReference>
<dbReference type="AlphaFoldDB" id="A0A418Q7M3"/>
<sequence length="128" mass="14123">MAARKLSAEAYIANAEQQLAYAAAETRGPESLIYSYRAALRAAGALIEWGMRDRKRRPTGSAWAKLRKVQPEFSEWADVFEAHARLASRAGMGLESEISEVVVRALYTDAVNFLSEVRGTVYSLPDVA</sequence>
<protein>
    <recommendedName>
        <fullName evidence="1">SAV-6107-like HEPN domain-containing protein</fullName>
    </recommendedName>
</protein>
<comment type="caution">
    <text evidence="2">The sequence shown here is derived from an EMBL/GenBank/DDBJ whole genome shotgun (WGS) entry which is preliminary data.</text>
</comment>
<feature type="domain" description="SAV-6107-like HEPN" evidence="1">
    <location>
        <begin position="24"/>
        <end position="118"/>
    </location>
</feature>
<dbReference type="STRING" id="1451189.CFAL_04345"/>
<evidence type="ECO:0000313" key="3">
    <source>
        <dbReference type="Proteomes" id="UP000285278"/>
    </source>
</evidence>
<gene>
    <name evidence="2" type="ORF">D3M95_05190</name>
</gene>
<proteinExistence type="predicted"/>
<reference evidence="2 3" key="1">
    <citation type="submission" date="2018-09" db="EMBL/GenBank/DDBJ databases">
        <title>Optimization and identification of Corynebacterium falsenii FN1-14 from fish paste.</title>
        <authorList>
            <person name="Daroonpunt R."/>
            <person name="Tanasupawat S."/>
        </authorList>
    </citation>
    <scope>NUCLEOTIDE SEQUENCE [LARGE SCALE GENOMIC DNA]</scope>
    <source>
        <strain evidence="2 3">FN1-14</strain>
    </source>
</reference>